<dbReference type="RefSeq" id="WP_077588448.1">
    <property type="nucleotide sequence ID" value="NZ_CP019640.1"/>
</dbReference>
<keyword evidence="2" id="KW-0503">Monooxygenase</keyword>
<evidence type="ECO:0000259" key="1">
    <source>
        <dbReference type="PROSITE" id="PS51725"/>
    </source>
</evidence>
<name>A0A1Q2KWS6_9BACL</name>
<proteinExistence type="predicted"/>
<keyword evidence="2" id="KW-0560">Oxidoreductase</keyword>
<dbReference type="InterPro" id="IPR050404">
    <property type="entry name" value="Heme-degrading_MO"/>
</dbReference>
<dbReference type="AlphaFoldDB" id="A0A1Q2KWS6"/>
<sequence>MNLYMTTGTYEYMQKLREKHADETMVVMQGENTTLVLHETEKKTKFATPRRFEVISSVGELKEKGFFVFNNIPVTDEGRPIFEHRFTNRAGAVENEPGFIAFRLLRPVKSDTYVVLTEWEAPIFFEKWKQSQAYKEAHAQRDSGSGLKSQEIFSGSSYVTTYWAKPDDE</sequence>
<dbReference type="PROSITE" id="PS51725">
    <property type="entry name" value="ABM"/>
    <property type="match status" value="1"/>
</dbReference>
<dbReference type="InterPro" id="IPR011008">
    <property type="entry name" value="Dimeric_a/b-barrel"/>
</dbReference>
<dbReference type="InterPro" id="IPR007138">
    <property type="entry name" value="ABM_dom"/>
</dbReference>
<organism evidence="2 3">
    <name type="scientific">Planococcus lenghuensis</name>
    <dbReference type="NCBI Taxonomy" id="2213202"/>
    <lineage>
        <taxon>Bacteria</taxon>
        <taxon>Bacillati</taxon>
        <taxon>Bacillota</taxon>
        <taxon>Bacilli</taxon>
        <taxon>Bacillales</taxon>
        <taxon>Caryophanaceae</taxon>
        <taxon>Planococcus</taxon>
    </lineage>
</organism>
<dbReference type="Proteomes" id="UP000188184">
    <property type="component" value="Chromosome"/>
</dbReference>
<dbReference type="PANTHER" id="PTHR34474:SF2">
    <property type="entry name" value="SIGNAL TRANSDUCTION PROTEIN TRAP"/>
    <property type="match status" value="1"/>
</dbReference>
<dbReference type="SUPFAM" id="SSF54909">
    <property type="entry name" value="Dimeric alpha+beta barrel"/>
    <property type="match status" value="1"/>
</dbReference>
<reference evidence="2 3" key="1">
    <citation type="submission" date="2017-02" db="EMBL/GenBank/DDBJ databases">
        <title>The complete genomic sequence of a novel cold adapted crude oil-degrading bacterium Planococcus qaidamina Y42.</title>
        <authorList>
            <person name="Yang R."/>
        </authorList>
    </citation>
    <scope>NUCLEOTIDE SEQUENCE [LARGE SCALE GENOMIC DNA]</scope>
    <source>
        <strain evidence="2 3">Y42</strain>
    </source>
</reference>
<evidence type="ECO:0000313" key="3">
    <source>
        <dbReference type="Proteomes" id="UP000188184"/>
    </source>
</evidence>
<dbReference type="PANTHER" id="PTHR34474">
    <property type="entry name" value="SIGNAL TRANSDUCTION PROTEIN TRAP"/>
    <property type="match status" value="1"/>
</dbReference>
<accession>A0A1Q2KWS6</accession>
<dbReference type="Pfam" id="PF03992">
    <property type="entry name" value="ABM"/>
    <property type="match status" value="1"/>
</dbReference>
<protein>
    <submittedName>
        <fullName evidence="2">Antibiotic biosynthesis monooxygenase</fullName>
    </submittedName>
</protein>
<feature type="domain" description="ABM" evidence="1">
    <location>
        <begin position="66"/>
        <end position="153"/>
    </location>
</feature>
<gene>
    <name evidence="2" type="ORF">B0X71_05270</name>
</gene>
<dbReference type="EMBL" id="CP019640">
    <property type="protein sequence ID" value="AQQ52564.1"/>
    <property type="molecule type" value="Genomic_DNA"/>
</dbReference>
<dbReference type="KEGG" id="pmar:B0X71_05270"/>
<evidence type="ECO:0000313" key="2">
    <source>
        <dbReference type="EMBL" id="AQQ52564.1"/>
    </source>
</evidence>
<dbReference type="GO" id="GO:0004497">
    <property type="term" value="F:monooxygenase activity"/>
    <property type="evidence" value="ECO:0007669"/>
    <property type="project" value="UniProtKB-KW"/>
</dbReference>
<keyword evidence="3" id="KW-1185">Reference proteome</keyword>
<dbReference type="OrthoDB" id="2352283at2"/>
<dbReference type="Gene3D" id="3.30.70.100">
    <property type="match status" value="1"/>
</dbReference>